<dbReference type="CDD" id="cd04182">
    <property type="entry name" value="GT_2_like_f"/>
    <property type="match status" value="1"/>
</dbReference>
<dbReference type="GO" id="GO:0061602">
    <property type="term" value="F:molybdenum cofactor cytidylyltransferase activity"/>
    <property type="evidence" value="ECO:0007669"/>
    <property type="project" value="UniProtKB-EC"/>
</dbReference>
<feature type="domain" description="MobA-like NTP transferase" evidence="2">
    <location>
        <begin position="9"/>
        <end position="168"/>
    </location>
</feature>
<protein>
    <submittedName>
        <fullName evidence="3">Molybdenum cofactor cytidylyltransferase</fullName>
        <ecNumber evidence="3">2.7.7.76</ecNumber>
    </submittedName>
</protein>
<dbReference type="Pfam" id="PF12804">
    <property type="entry name" value="NTP_transf_3"/>
    <property type="match status" value="1"/>
</dbReference>
<dbReference type="RefSeq" id="WP_184020600.1">
    <property type="nucleotide sequence ID" value="NZ_JACIJC010000005.1"/>
</dbReference>
<proteinExistence type="predicted"/>
<dbReference type="EC" id="2.7.7.76" evidence="3"/>
<name>A0A7W9AKL8_9SPHN</name>
<evidence type="ECO:0000259" key="2">
    <source>
        <dbReference type="Pfam" id="PF12804"/>
    </source>
</evidence>
<keyword evidence="4" id="KW-1185">Reference proteome</keyword>
<gene>
    <name evidence="3" type="ORF">FHS49_003311</name>
</gene>
<dbReference type="EMBL" id="JACIJC010000005">
    <property type="protein sequence ID" value="MBB5687283.1"/>
    <property type="molecule type" value="Genomic_DNA"/>
</dbReference>
<dbReference type="AlphaFoldDB" id="A0A7W9AKL8"/>
<evidence type="ECO:0000256" key="1">
    <source>
        <dbReference type="ARBA" id="ARBA00022842"/>
    </source>
</evidence>
<dbReference type="Gene3D" id="3.90.550.10">
    <property type="entry name" value="Spore Coat Polysaccharide Biosynthesis Protein SpsA, Chain A"/>
    <property type="match status" value="1"/>
</dbReference>
<evidence type="ECO:0000313" key="4">
    <source>
        <dbReference type="Proteomes" id="UP000549617"/>
    </source>
</evidence>
<dbReference type="PANTHER" id="PTHR43777">
    <property type="entry name" value="MOLYBDENUM COFACTOR CYTIDYLYLTRANSFERASE"/>
    <property type="match status" value="1"/>
</dbReference>
<dbReference type="Proteomes" id="UP000549617">
    <property type="component" value="Unassembled WGS sequence"/>
</dbReference>
<evidence type="ECO:0000313" key="3">
    <source>
        <dbReference type="EMBL" id="MBB5687283.1"/>
    </source>
</evidence>
<accession>A0A7W9AKL8</accession>
<organism evidence="3 4">
    <name type="scientific">Sphingobium boeckii</name>
    <dbReference type="NCBI Taxonomy" id="1082345"/>
    <lineage>
        <taxon>Bacteria</taxon>
        <taxon>Pseudomonadati</taxon>
        <taxon>Pseudomonadota</taxon>
        <taxon>Alphaproteobacteria</taxon>
        <taxon>Sphingomonadales</taxon>
        <taxon>Sphingomonadaceae</taxon>
        <taxon>Sphingobium</taxon>
    </lineage>
</organism>
<keyword evidence="3" id="KW-0548">Nucleotidyltransferase</keyword>
<dbReference type="PANTHER" id="PTHR43777:SF1">
    <property type="entry name" value="MOLYBDENUM COFACTOR CYTIDYLYLTRANSFERASE"/>
    <property type="match status" value="1"/>
</dbReference>
<dbReference type="SUPFAM" id="SSF53448">
    <property type="entry name" value="Nucleotide-diphospho-sugar transferases"/>
    <property type="match status" value="1"/>
</dbReference>
<keyword evidence="3" id="KW-0808">Transferase</keyword>
<keyword evidence="1" id="KW-0460">Magnesium</keyword>
<reference evidence="3 4" key="1">
    <citation type="submission" date="2020-08" db="EMBL/GenBank/DDBJ databases">
        <title>Genomic Encyclopedia of Type Strains, Phase IV (KMG-IV): sequencing the most valuable type-strain genomes for metagenomic binning, comparative biology and taxonomic classification.</title>
        <authorList>
            <person name="Goeker M."/>
        </authorList>
    </citation>
    <scope>NUCLEOTIDE SEQUENCE [LARGE SCALE GENOMIC DNA]</scope>
    <source>
        <strain evidence="3 4">DSM 25079</strain>
    </source>
</reference>
<dbReference type="InterPro" id="IPR029044">
    <property type="entry name" value="Nucleotide-diphossugar_trans"/>
</dbReference>
<comment type="caution">
    <text evidence="3">The sequence shown here is derived from an EMBL/GenBank/DDBJ whole genome shotgun (WGS) entry which is preliminary data.</text>
</comment>
<sequence length="190" mass="19535">MIAADRTVAILLAAGRSARFGQDDKLLTPFDGRPLACHAAAMLAAAGFQALIAVCVPESPLAEMLTAMGFRVVPVSVADAGMAQSLADGMAAAQTFDPDAVLVHLADMPMVTIAHIEALRDSHDGGADAITASAYGGTPMPPALFGRAHFTALRQLRGDAGARALLNRATLVRASAAMLKDIDTPDDLAS</sequence>
<dbReference type="InterPro" id="IPR025877">
    <property type="entry name" value="MobA-like_NTP_Trfase"/>
</dbReference>